<feature type="compositionally biased region" description="Low complexity" evidence="1">
    <location>
        <begin position="144"/>
        <end position="164"/>
    </location>
</feature>
<name>A0A1B9HTY3_9TREE</name>
<dbReference type="KEGG" id="kpin:30175475"/>
<keyword evidence="5" id="KW-1185">Reference proteome</keyword>
<evidence type="ECO:0000256" key="1">
    <source>
        <dbReference type="SAM" id="MobiDB-lite"/>
    </source>
</evidence>
<dbReference type="EMBL" id="CP144527">
    <property type="protein sequence ID" value="WWC72342.1"/>
    <property type="molecule type" value="Genomic_DNA"/>
</dbReference>
<dbReference type="EMBL" id="KI894015">
    <property type="protein sequence ID" value="OCF46719.1"/>
    <property type="molecule type" value="Genomic_DNA"/>
</dbReference>
<organism evidence="3">
    <name type="scientific">Kwoniella pini CBS 10737</name>
    <dbReference type="NCBI Taxonomy" id="1296096"/>
    <lineage>
        <taxon>Eukaryota</taxon>
        <taxon>Fungi</taxon>
        <taxon>Dikarya</taxon>
        <taxon>Basidiomycota</taxon>
        <taxon>Agaricomycotina</taxon>
        <taxon>Tremellomycetes</taxon>
        <taxon>Tremellales</taxon>
        <taxon>Cryptococcaceae</taxon>
        <taxon>Kwoniella</taxon>
    </lineage>
</organism>
<dbReference type="SMART" id="SM00672">
    <property type="entry name" value="CAP10"/>
    <property type="match status" value="1"/>
</dbReference>
<dbReference type="InterPro" id="IPR051091">
    <property type="entry name" value="O-Glucosyltr/Glycosyltrsf_90"/>
</dbReference>
<dbReference type="PANTHER" id="PTHR12203:SF118">
    <property type="entry name" value="BETA-1,2-XYLOSYLTRANSFERASE 1"/>
    <property type="match status" value="1"/>
</dbReference>
<protein>
    <recommendedName>
        <fullName evidence="2">Glycosyl transferase CAP10 domain-containing protein</fullName>
    </recommendedName>
</protein>
<feature type="domain" description="Glycosyl transferase CAP10" evidence="2">
    <location>
        <begin position="417"/>
        <end position="710"/>
    </location>
</feature>
<dbReference type="RefSeq" id="XP_019007938.1">
    <property type="nucleotide sequence ID" value="XM_019158800.1"/>
</dbReference>
<dbReference type="GeneID" id="30175475"/>
<accession>A0A1B9HTY3</accession>
<dbReference type="Proteomes" id="UP000094020">
    <property type="component" value="Chromosome 9"/>
</dbReference>
<dbReference type="OrthoDB" id="541052at2759"/>
<dbReference type="Pfam" id="PF05686">
    <property type="entry name" value="Glyco_transf_90"/>
    <property type="match status" value="1"/>
</dbReference>
<reference evidence="3" key="3">
    <citation type="submission" date="2016-07" db="EMBL/GenBank/DDBJ databases">
        <title>Evolution of pathogenesis and genome organization in the Tremellales.</title>
        <authorList>
            <person name="Cuomo C."/>
            <person name="Litvintseva A."/>
            <person name="Heitman J."/>
            <person name="Chen Y."/>
            <person name="Sun S."/>
            <person name="Springer D."/>
            <person name="Dromer F."/>
            <person name="Young S."/>
            <person name="Zeng Q."/>
            <person name="Chapman S."/>
            <person name="Gujja S."/>
            <person name="Saif S."/>
            <person name="Birren B."/>
        </authorList>
    </citation>
    <scope>NUCLEOTIDE SEQUENCE</scope>
    <source>
        <strain evidence="3">CBS 10737</strain>
    </source>
</reference>
<gene>
    <name evidence="3" type="ORF">I206_07106</name>
    <name evidence="4" type="ORF">I206_106304</name>
</gene>
<feature type="region of interest" description="Disordered" evidence="1">
    <location>
        <begin position="1"/>
        <end position="25"/>
    </location>
</feature>
<dbReference type="AlphaFoldDB" id="A0A1B9HTY3"/>
<dbReference type="InterPro" id="IPR006598">
    <property type="entry name" value="CAP10"/>
</dbReference>
<proteinExistence type="predicted"/>
<evidence type="ECO:0000313" key="5">
    <source>
        <dbReference type="Proteomes" id="UP000094020"/>
    </source>
</evidence>
<sequence>MSLRPHTYITSSLTPPTYSQSFPSRPRLPSIAEDRHHAQLATYKKTSSRSANSIRQANLLSVWASNPHMKKSEDELEDGDEQSKLKRKRWILLSGIGLVKSVSHHRRWLLYAIGLFLVYLTCLRPLLTNQHDNNQIQNFHPEQRSSPSPISIKRSSSRSALPRAPLPPAILAKRSLEHKVAEDGLLKVNPKSTVHPIHQLIRDAREGWDKKVNRQSKTLLEATQEYQRRYARKPPKGFDLWWNYVVDNDIPLPDEYDQIHKDLLPFQALSSKDLNNRIKQASQLPDTYTLRIKRGSIRTNIFYSSDIHGADERLEQQTELLKPIAKFLPDLQAIWSVHDTPRTIISWDYRRELAEHVEDGEWFDEEEEIDLTLSGWSSACPPRSPIKSIDSLSSISNWMPNTSLSHKAFISSHSKSMDLCSHPDMIPIHGAVAGKSPRANHLTPIFTLSKTALHADILGVPVEQWTKGPSIDIPFEDKKIDRLLWRGSNTGTEYNVETPWRNSHRTRLISLTNFADQEDTEDNLGIDYIPPPKAMRMKTPLEKLVKKGNLGDWNDNTMDLAFTGGPIQCNVDDGTCDDLMADFAWADQMTHEDEGNYKYIIDVDGNAWSARFKRLLTSGSLVLKATIMPEWWNDRIQPWVHYVPIQMDYSDLYDVMAFFQGLPSMPGESALARDIANAGKNWSLTHWRKEDMIAYMFRLYLEWGRLVADQRISMNFEYDEDMERRRDREAVDQ</sequence>
<reference evidence="4" key="4">
    <citation type="submission" date="2024-02" db="EMBL/GenBank/DDBJ databases">
        <title>Comparative genomics of Cryptococcus and Kwoniella reveals pathogenesis evolution and contrasting modes of karyotype evolution via chromosome fusion or intercentromeric recombination.</title>
        <authorList>
            <person name="Coelho M.A."/>
            <person name="David-Palma M."/>
            <person name="Shea T."/>
            <person name="Bowers K."/>
            <person name="McGinley-Smith S."/>
            <person name="Mohammad A.W."/>
            <person name="Gnirke A."/>
            <person name="Yurkov A.M."/>
            <person name="Nowrousian M."/>
            <person name="Sun S."/>
            <person name="Cuomo C.A."/>
            <person name="Heitman J."/>
        </authorList>
    </citation>
    <scope>NUCLEOTIDE SEQUENCE</scope>
    <source>
        <strain evidence="4">CBS 10737</strain>
    </source>
</reference>
<evidence type="ECO:0000259" key="2">
    <source>
        <dbReference type="SMART" id="SM00672"/>
    </source>
</evidence>
<feature type="compositionally biased region" description="Polar residues" evidence="1">
    <location>
        <begin position="8"/>
        <end position="23"/>
    </location>
</feature>
<reference evidence="3" key="1">
    <citation type="submission" date="2013-07" db="EMBL/GenBank/DDBJ databases">
        <title>The Genome Sequence of Cryptococcus pinus CBS10737.</title>
        <authorList>
            <consortium name="The Broad Institute Genome Sequencing Platform"/>
            <person name="Cuomo C."/>
            <person name="Litvintseva A."/>
            <person name="Chen Y."/>
            <person name="Heitman J."/>
            <person name="Sun S."/>
            <person name="Springer D."/>
            <person name="Dromer F."/>
            <person name="Young S.K."/>
            <person name="Zeng Q."/>
            <person name="Gargeya S."/>
            <person name="Fitzgerald M."/>
            <person name="Abouelleil A."/>
            <person name="Alvarado L."/>
            <person name="Berlin A.M."/>
            <person name="Chapman S.B."/>
            <person name="Dewar J."/>
            <person name="Goldberg J."/>
            <person name="Griggs A."/>
            <person name="Gujja S."/>
            <person name="Hansen M."/>
            <person name="Howarth C."/>
            <person name="Imamovic A."/>
            <person name="Larimer J."/>
            <person name="McCowan C."/>
            <person name="Murphy C."/>
            <person name="Pearson M."/>
            <person name="Priest M."/>
            <person name="Roberts A."/>
            <person name="Saif S."/>
            <person name="Shea T."/>
            <person name="Sykes S."/>
            <person name="Wortman J."/>
            <person name="Nusbaum C."/>
            <person name="Birren B."/>
        </authorList>
    </citation>
    <scope>NUCLEOTIDE SEQUENCE [LARGE SCALE GENOMIC DNA]</scope>
    <source>
        <strain evidence="3">CBS 10737</strain>
    </source>
</reference>
<evidence type="ECO:0000313" key="4">
    <source>
        <dbReference type="EMBL" id="WWC72342.1"/>
    </source>
</evidence>
<dbReference type="PANTHER" id="PTHR12203">
    <property type="entry name" value="KDEL LYS-ASP-GLU-LEU CONTAINING - RELATED"/>
    <property type="match status" value="1"/>
</dbReference>
<feature type="region of interest" description="Disordered" evidence="1">
    <location>
        <begin position="137"/>
        <end position="164"/>
    </location>
</feature>
<reference evidence="4" key="2">
    <citation type="submission" date="2013-07" db="EMBL/GenBank/DDBJ databases">
        <authorList>
            <consortium name="The Broad Institute Genome Sequencing Platform"/>
            <person name="Cuomo C."/>
            <person name="Litvintseva A."/>
            <person name="Chen Y."/>
            <person name="Heitman J."/>
            <person name="Sun S."/>
            <person name="Springer D."/>
            <person name="Dromer F."/>
            <person name="Young S.K."/>
            <person name="Zeng Q."/>
            <person name="Gargeya S."/>
            <person name="Fitzgerald M."/>
            <person name="Abouelleil A."/>
            <person name="Alvarado L."/>
            <person name="Berlin A.M."/>
            <person name="Chapman S.B."/>
            <person name="Dewar J."/>
            <person name="Goldberg J."/>
            <person name="Griggs A."/>
            <person name="Gujja S."/>
            <person name="Hansen M."/>
            <person name="Howarth C."/>
            <person name="Imamovic A."/>
            <person name="Larimer J."/>
            <person name="McCowan C."/>
            <person name="Murphy C."/>
            <person name="Pearson M."/>
            <person name="Priest M."/>
            <person name="Roberts A."/>
            <person name="Saif S."/>
            <person name="Shea T."/>
            <person name="Sykes S."/>
            <person name="Wortman J."/>
            <person name="Nusbaum C."/>
            <person name="Birren B."/>
        </authorList>
    </citation>
    <scope>NUCLEOTIDE SEQUENCE</scope>
    <source>
        <strain evidence="4">CBS 10737</strain>
    </source>
</reference>
<evidence type="ECO:0000313" key="3">
    <source>
        <dbReference type="EMBL" id="OCF46719.1"/>
    </source>
</evidence>